<dbReference type="Proteomes" id="UP001652503">
    <property type="component" value="Unassembled WGS sequence"/>
</dbReference>
<dbReference type="InterPro" id="IPR001279">
    <property type="entry name" value="Metallo-B-lactamas"/>
</dbReference>
<evidence type="ECO:0000256" key="5">
    <source>
        <dbReference type="SAM" id="SignalP"/>
    </source>
</evidence>
<feature type="domain" description="Metallo-beta-lactamase" evidence="6">
    <location>
        <begin position="96"/>
        <end position="281"/>
    </location>
</feature>
<dbReference type="InterPro" id="IPR036866">
    <property type="entry name" value="RibonucZ/Hydroxyglut_hydro"/>
</dbReference>
<dbReference type="InterPro" id="IPR006311">
    <property type="entry name" value="TAT_signal"/>
</dbReference>
<accession>A0ABT2Z1M9</accession>
<evidence type="ECO:0000313" key="8">
    <source>
        <dbReference type="Proteomes" id="UP001652503"/>
    </source>
</evidence>
<proteinExistence type="inferred from homology"/>
<keyword evidence="5" id="KW-0732">Signal</keyword>
<gene>
    <name evidence="7" type="ORF">OE647_09835</name>
</gene>
<evidence type="ECO:0000256" key="3">
    <source>
        <dbReference type="ARBA" id="ARBA00022801"/>
    </source>
</evidence>
<keyword evidence="8" id="KW-1185">Reference proteome</keyword>
<sequence length="309" mass="32514">MTVRTGLSRRQALLSAAALPLAAALPGRASAGAEKQGMSVPTFKRFTLGEFEVTTLLAGTRAVENPHDIFGLNVGAEEFAAASDAAFLPSDVVQFFFTPTLVNTGGSLILFDTGLNPEGITTALAAAGHSPDQIDTVVITHMHGDHIGGLMGEGGATFANASFVTGATEHNHWMGAGNETFDAKVRPLNERFSFLDDGGQVAPGVTALAAHGHTPGHMAYRIESGGKALIVIADAANHPVWSLARPDWEVKFDMDKAMAAATRKSLFGMIAADRLPFIGYHMPFPATGFIEAAGEGFRYVPTSYQLMLG</sequence>
<dbReference type="PROSITE" id="PS51318">
    <property type="entry name" value="TAT"/>
    <property type="match status" value="1"/>
</dbReference>
<dbReference type="CDD" id="cd07720">
    <property type="entry name" value="OPHC2-like_MBL-fold"/>
    <property type="match status" value="1"/>
</dbReference>
<dbReference type="SMART" id="SM00849">
    <property type="entry name" value="Lactamase_B"/>
    <property type="match status" value="1"/>
</dbReference>
<evidence type="ECO:0000256" key="2">
    <source>
        <dbReference type="ARBA" id="ARBA00022723"/>
    </source>
</evidence>
<dbReference type="EMBL" id="JAOWLA010000008">
    <property type="protein sequence ID" value="MCV2865037.1"/>
    <property type="molecule type" value="Genomic_DNA"/>
</dbReference>
<dbReference type="SUPFAM" id="SSF56281">
    <property type="entry name" value="Metallo-hydrolase/oxidoreductase"/>
    <property type="match status" value="1"/>
</dbReference>
<reference evidence="7 8" key="1">
    <citation type="submission" date="2022-10" db="EMBL/GenBank/DDBJ databases">
        <title>Defluviimonas sp. nov., isolated from ocean surface water.</title>
        <authorList>
            <person name="He W."/>
            <person name="Wang L."/>
            <person name="Zhang D.-F."/>
        </authorList>
    </citation>
    <scope>NUCLEOTIDE SEQUENCE [LARGE SCALE GENOMIC DNA]</scope>
    <source>
        <strain evidence="7 8">WL0075</strain>
    </source>
</reference>
<evidence type="ECO:0000256" key="1">
    <source>
        <dbReference type="ARBA" id="ARBA00007749"/>
    </source>
</evidence>
<keyword evidence="4" id="KW-0862">Zinc</keyword>
<feature type="signal peptide" evidence="5">
    <location>
        <begin position="1"/>
        <end position="31"/>
    </location>
</feature>
<organism evidence="7 8">
    <name type="scientific">Albidovulum sediminicola</name>
    <dbReference type="NCBI Taxonomy" id="2984331"/>
    <lineage>
        <taxon>Bacteria</taxon>
        <taxon>Pseudomonadati</taxon>
        <taxon>Pseudomonadota</taxon>
        <taxon>Alphaproteobacteria</taxon>
        <taxon>Rhodobacterales</taxon>
        <taxon>Paracoccaceae</taxon>
        <taxon>Albidovulum</taxon>
    </lineage>
</organism>
<comment type="similarity">
    <text evidence="1">Belongs to the metallo-beta-lactamase superfamily.</text>
</comment>
<evidence type="ECO:0000256" key="4">
    <source>
        <dbReference type="ARBA" id="ARBA00022833"/>
    </source>
</evidence>
<dbReference type="PANTHER" id="PTHR42978">
    <property type="entry name" value="QUORUM-QUENCHING LACTONASE YTNP-RELATED-RELATED"/>
    <property type="match status" value="1"/>
</dbReference>
<name>A0ABT2Z1M9_9RHOB</name>
<dbReference type="Pfam" id="PF00753">
    <property type="entry name" value="Lactamase_B"/>
    <property type="match status" value="1"/>
</dbReference>
<keyword evidence="3" id="KW-0378">Hydrolase</keyword>
<dbReference type="Gene3D" id="3.60.15.10">
    <property type="entry name" value="Ribonuclease Z/Hydroxyacylglutathione hydrolase-like"/>
    <property type="match status" value="1"/>
</dbReference>
<dbReference type="InterPro" id="IPR051013">
    <property type="entry name" value="MBL_superfamily_lactonases"/>
</dbReference>
<feature type="chain" id="PRO_5046389030" evidence="5">
    <location>
        <begin position="32"/>
        <end position="309"/>
    </location>
</feature>
<evidence type="ECO:0000259" key="6">
    <source>
        <dbReference type="SMART" id="SM00849"/>
    </source>
</evidence>
<comment type="caution">
    <text evidence="7">The sequence shown here is derived from an EMBL/GenBank/DDBJ whole genome shotgun (WGS) entry which is preliminary data.</text>
</comment>
<dbReference type="PANTHER" id="PTHR42978:SF6">
    <property type="entry name" value="QUORUM-QUENCHING LACTONASE YTNP-RELATED"/>
    <property type="match status" value="1"/>
</dbReference>
<protein>
    <submittedName>
        <fullName evidence="7">MBL fold metallo-hydrolase</fullName>
    </submittedName>
</protein>
<evidence type="ECO:0000313" key="7">
    <source>
        <dbReference type="EMBL" id="MCV2865037.1"/>
    </source>
</evidence>
<keyword evidence="2" id="KW-0479">Metal-binding</keyword>
<dbReference type="RefSeq" id="WP_263721556.1">
    <property type="nucleotide sequence ID" value="NZ_JAOWLA010000008.1"/>
</dbReference>